<comment type="subcellular location">
    <subcellularLocation>
        <location evidence="1">Membrane</location>
        <topology evidence="1">Single-pass membrane protein</topology>
    </subcellularLocation>
</comment>
<reference evidence="6" key="1">
    <citation type="submission" date="2010-08" db="EMBL/GenBank/DDBJ databases">
        <authorList>
            <consortium name="Caenorhabditis japonica Sequencing Consortium"/>
            <person name="Wilson R.K."/>
        </authorList>
    </citation>
    <scope>NUCLEOTIDE SEQUENCE [LARGE SCALE GENOMIC DNA]</scope>
    <source>
        <strain evidence="6">DF5081</strain>
    </source>
</reference>
<keyword evidence="2" id="KW-0812">Transmembrane</keyword>
<evidence type="ECO:0000256" key="1">
    <source>
        <dbReference type="ARBA" id="ARBA00004167"/>
    </source>
</evidence>
<dbReference type="InterPro" id="IPR036412">
    <property type="entry name" value="HAD-like_sf"/>
</dbReference>
<dbReference type="InterPro" id="IPR006357">
    <property type="entry name" value="HAD-SF_hydro_IIA"/>
</dbReference>
<dbReference type="InterPro" id="IPR023214">
    <property type="entry name" value="HAD_sf"/>
</dbReference>
<dbReference type="PANTHER" id="PTHR15407:SF41">
    <property type="entry name" value="FUKUTIN"/>
    <property type="match status" value="1"/>
</dbReference>
<dbReference type="Proteomes" id="UP000005237">
    <property type="component" value="Unassembled WGS sequence"/>
</dbReference>
<organism evidence="5 6">
    <name type="scientific">Caenorhabditis japonica</name>
    <dbReference type="NCBI Taxonomy" id="281687"/>
    <lineage>
        <taxon>Eukaryota</taxon>
        <taxon>Metazoa</taxon>
        <taxon>Ecdysozoa</taxon>
        <taxon>Nematoda</taxon>
        <taxon>Chromadorea</taxon>
        <taxon>Rhabditida</taxon>
        <taxon>Rhabditina</taxon>
        <taxon>Rhabditomorpha</taxon>
        <taxon>Rhabditoidea</taxon>
        <taxon>Rhabditidae</taxon>
        <taxon>Peloderinae</taxon>
        <taxon>Caenorhabditis</taxon>
    </lineage>
</organism>
<name>A0A8R1E4L2_CAEJA</name>
<evidence type="ECO:0000256" key="2">
    <source>
        <dbReference type="ARBA" id="ARBA00022692"/>
    </source>
</evidence>
<evidence type="ECO:0000256" key="4">
    <source>
        <dbReference type="ARBA" id="ARBA00023136"/>
    </source>
</evidence>
<proteinExistence type="predicted"/>
<sequence>MLPPTIEKTNLLEKFDTFVFDADGVLWTGDIPIPGAAEWINTLLDGGKTDGEKFRITLPLFYPLCAADLHGHLMWTVCDPLTTVEYEFGDKWYVDLPSKQYRWQSTPKNVKSAGWYSRWELRRVWFEDGYG</sequence>
<dbReference type="GO" id="GO:0016020">
    <property type="term" value="C:membrane"/>
    <property type="evidence" value="ECO:0007669"/>
    <property type="project" value="UniProtKB-SubCell"/>
</dbReference>
<protein>
    <submittedName>
        <fullName evidence="5">Uncharacterized protein</fullName>
    </submittedName>
</protein>
<evidence type="ECO:0000313" key="6">
    <source>
        <dbReference type="Proteomes" id="UP000005237"/>
    </source>
</evidence>
<dbReference type="PANTHER" id="PTHR15407">
    <property type="entry name" value="FUKUTIN-RELATED"/>
    <property type="match status" value="1"/>
</dbReference>
<evidence type="ECO:0000256" key="3">
    <source>
        <dbReference type="ARBA" id="ARBA00022989"/>
    </source>
</evidence>
<keyword evidence="3" id="KW-1133">Transmembrane helix</keyword>
<reference evidence="5" key="2">
    <citation type="submission" date="2022-06" db="UniProtKB">
        <authorList>
            <consortium name="EnsemblMetazoa"/>
        </authorList>
    </citation>
    <scope>IDENTIFICATION</scope>
    <source>
        <strain evidence="5">DF5081</strain>
    </source>
</reference>
<dbReference type="SUPFAM" id="SSF56784">
    <property type="entry name" value="HAD-like"/>
    <property type="match status" value="1"/>
</dbReference>
<keyword evidence="6" id="KW-1185">Reference proteome</keyword>
<dbReference type="AlphaFoldDB" id="A0A8R1E4L2"/>
<keyword evidence="4" id="KW-0472">Membrane</keyword>
<dbReference type="Gene3D" id="3.40.50.1000">
    <property type="entry name" value="HAD superfamily/HAD-like"/>
    <property type="match status" value="1"/>
</dbReference>
<evidence type="ECO:0000313" key="5">
    <source>
        <dbReference type="EnsemblMetazoa" id="CJA20448.1"/>
    </source>
</evidence>
<dbReference type="Pfam" id="PF13344">
    <property type="entry name" value="Hydrolase_6"/>
    <property type="match status" value="1"/>
</dbReference>
<dbReference type="EnsemblMetazoa" id="CJA20448.1">
    <property type="protein sequence ID" value="CJA20448.1"/>
    <property type="gene ID" value="WBGene00176020"/>
</dbReference>
<accession>A0A8R1E4L2</accession>
<dbReference type="InterPro" id="IPR009644">
    <property type="entry name" value="FKTN/MNN4/W02B3.4-1"/>
</dbReference>